<name>A0AA97PQW1_PYRO3</name>
<evidence type="ECO:0000313" key="2">
    <source>
        <dbReference type="EMBL" id="ELQ43373.1"/>
    </source>
</evidence>
<dbReference type="Proteomes" id="UP000011086">
    <property type="component" value="Unassembled WGS sequence"/>
</dbReference>
<proteinExistence type="predicted"/>
<gene>
    <name evidence="2" type="ORF">OOU_Y34scaffold00155g17</name>
</gene>
<dbReference type="AlphaFoldDB" id="A0AA97PQW1"/>
<organism evidence="2">
    <name type="scientific">Pyricularia oryzae (strain Y34)</name>
    <name type="common">Rice blast fungus</name>
    <name type="synonym">Magnaporthe oryzae</name>
    <dbReference type="NCBI Taxonomy" id="1143189"/>
    <lineage>
        <taxon>Eukaryota</taxon>
        <taxon>Fungi</taxon>
        <taxon>Dikarya</taxon>
        <taxon>Ascomycota</taxon>
        <taxon>Pezizomycotina</taxon>
        <taxon>Sordariomycetes</taxon>
        <taxon>Sordariomycetidae</taxon>
        <taxon>Magnaporthales</taxon>
        <taxon>Pyriculariaceae</taxon>
        <taxon>Pyricularia</taxon>
    </lineage>
</organism>
<sequence>MASRQRVFVQLATKRQPRQGG</sequence>
<dbReference type="EMBL" id="JH794017">
    <property type="protein sequence ID" value="ELQ43373.1"/>
    <property type="molecule type" value="Genomic_DNA"/>
</dbReference>
<accession>A0AA97PQW1</accession>
<evidence type="ECO:0000256" key="1">
    <source>
        <dbReference type="SAM" id="MobiDB-lite"/>
    </source>
</evidence>
<protein>
    <submittedName>
        <fullName evidence="2">Uncharacterized protein</fullName>
    </submittedName>
</protein>
<reference evidence="2" key="1">
    <citation type="journal article" date="2012" name="PLoS Genet.">
        <title>Comparative analysis of the genomes of two field isolates of the rice blast fungus Magnaporthe oryzae.</title>
        <authorList>
            <person name="Xue M."/>
            <person name="Yang J."/>
            <person name="Li Z."/>
            <person name="Hu S."/>
            <person name="Yao N."/>
            <person name="Dean R.A."/>
            <person name="Zhao W."/>
            <person name="Shen M."/>
            <person name="Zhang H."/>
            <person name="Li C."/>
            <person name="Liu L."/>
            <person name="Cao L."/>
            <person name="Xu X."/>
            <person name="Xing Y."/>
            <person name="Hsiang T."/>
            <person name="Zhang Z."/>
            <person name="Xu J.R."/>
            <person name="Peng Y.L."/>
        </authorList>
    </citation>
    <scope>NUCLEOTIDE SEQUENCE</scope>
    <source>
        <strain evidence="2">Y34</strain>
    </source>
</reference>
<feature type="region of interest" description="Disordered" evidence="1">
    <location>
        <begin position="1"/>
        <end position="21"/>
    </location>
</feature>